<sequence length="222" mass="22700">MPTTSTRLHRLIAGLALVSLTACGGGAGLANLTDGLGAGLSRTPPKSVDVARGAVTVSGPQGYCVDRAGSRLRAETPFVLLGACASIARDRSAGRPLQQGLLTVAVSPPDGGPGFAATLPQLETFLSSPAGRAALARDGLDTSVEVLETRREGEALLIRLRDTSATALPGTEATYWRGLFEVNGHLVTASVMSFANQPMAPDLAVATLRGVIAETRRASVAG</sequence>
<comment type="caution">
    <text evidence="1">The sequence shown here is derived from an EMBL/GenBank/DDBJ whole genome shotgun (WGS) entry which is preliminary data.</text>
</comment>
<dbReference type="Proteomes" id="UP001595632">
    <property type="component" value="Unassembled WGS sequence"/>
</dbReference>
<protein>
    <recommendedName>
        <fullName evidence="3">Dihydroxy-acid dehydratase</fullName>
    </recommendedName>
</protein>
<evidence type="ECO:0000313" key="2">
    <source>
        <dbReference type="Proteomes" id="UP001595632"/>
    </source>
</evidence>
<organism evidence="1 2">
    <name type="scientific">Psychromarinibacter halotolerans</name>
    <dbReference type="NCBI Taxonomy" id="1775175"/>
    <lineage>
        <taxon>Bacteria</taxon>
        <taxon>Pseudomonadati</taxon>
        <taxon>Pseudomonadota</taxon>
        <taxon>Alphaproteobacteria</taxon>
        <taxon>Rhodobacterales</taxon>
        <taxon>Paracoccaceae</taxon>
        <taxon>Psychromarinibacter</taxon>
    </lineage>
</organism>
<accession>A0ABV7GIW7</accession>
<evidence type="ECO:0008006" key="3">
    <source>
        <dbReference type="Google" id="ProtNLM"/>
    </source>
</evidence>
<name>A0ABV7GIW7_9RHOB</name>
<dbReference type="EMBL" id="JBHRTB010000010">
    <property type="protein sequence ID" value="MFC3141513.1"/>
    <property type="molecule type" value="Genomic_DNA"/>
</dbReference>
<reference evidence="2" key="1">
    <citation type="journal article" date="2019" name="Int. J. Syst. Evol. Microbiol.">
        <title>The Global Catalogue of Microorganisms (GCM) 10K type strain sequencing project: providing services to taxonomists for standard genome sequencing and annotation.</title>
        <authorList>
            <consortium name="The Broad Institute Genomics Platform"/>
            <consortium name="The Broad Institute Genome Sequencing Center for Infectious Disease"/>
            <person name="Wu L."/>
            <person name="Ma J."/>
        </authorList>
    </citation>
    <scope>NUCLEOTIDE SEQUENCE [LARGE SCALE GENOMIC DNA]</scope>
    <source>
        <strain evidence="2">KCTC 52366</strain>
    </source>
</reference>
<keyword evidence="2" id="KW-1185">Reference proteome</keyword>
<gene>
    <name evidence="1" type="ORF">ACFOGP_02275</name>
</gene>
<dbReference type="PROSITE" id="PS51257">
    <property type="entry name" value="PROKAR_LIPOPROTEIN"/>
    <property type="match status" value="1"/>
</dbReference>
<dbReference type="RefSeq" id="WP_275632226.1">
    <property type="nucleotide sequence ID" value="NZ_JARGYD010000002.1"/>
</dbReference>
<proteinExistence type="predicted"/>
<evidence type="ECO:0000313" key="1">
    <source>
        <dbReference type="EMBL" id="MFC3141513.1"/>
    </source>
</evidence>